<evidence type="ECO:0000313" key="1">
    <source>
        <dbReference type="EMBL" id="KAJ9073875.1"/>
    </source>
</evidence>
<protein>
    <submittedName>
        <fullName evidence="1">Coatomer subunit beta</fullName>
    </submittedName>
</protein>
<dbReference type="Proteomes" id="UP001165960">
    <property type="component" value="Unassembled WGS sequence"/>
</dbReference>
<dbReference type="EMBL" id="QTSX02002882">
    <property type="protein sequence ID" value="KAJ9073875.1"/>
    <property type="molecule type" value="Genomic_DNA"/>
</dbReference>
<accession>A0ACC2THE6</accession>
<name>A0ACC2THE6_9FUNG</name>
<keyword evidence="2" id="KW-1185">Reference proteome</keyword>
<reference evidence="1" key="1">
    <citation type="submission" date="2022-04" db="EMBL/GenBank/DDBJ databases">
        <title>Genome of the entomopathogenic fungus Entomophthora muscae.</title>
        <authorList>
            <person name="Elya C."/>
            <person name="Lovett B.R."/>
            <person name="Lee E."/>
            <person name="Macias A.M."/>
            <person name="Hajek A.E."/>
            <person name="De Bivort B.L."/>
            <person name="Kasson M.T."/>
            <person name="De Fine Licht H.H."/>
            <person name="Stajich J.E."/>
        </authorList>
    </citation>
    <scope>NUCLEOTIDE SEQUENCE</scope>
    <source>
        <strain evidence="1">Berkeley</strain>
    </source>
</reference>
<evidence type="ECO:0000313" key="2">
    <source>
        <dbReference type="Proteomes" id="UP001165960"/>
    </source>
</evidence>
<comment type="caution">
    <text evidence="1">The sequence shown here is derived from an EMBL/GenBank/DDBJ whole genome shotgun (WGS) entry which is preliminary data.</text>
</comment>
<proteinExistence type="predicted"/>
<organism evidence="1 2">
    <name type="scientific">Entomophthora muscae</name>
    <dbReference type="NCBI Taxonomy" id="34485"/>
    <lineage>
        <taxon>Eukaryota</taxon>
        <taxon>Fungi</taxon>
        <taxon>Fungi incertae sedis</taxon>
        <taxon>Zoopagomycota</taxon>
        <taxon>Entomophthoromycotina</taxon>
        <taxon>Entomophthoromycetes</taxon>
        <taxon>Entomophthorales</taxon>
        <taxon>Entomophthoraceae</taxon>
        <taxon>Entomophthora</taxon>
    </lineage>
</organism>
<sequence>MASRLNIEKKFLTRSDRVKCVDLHPIEPWVLVSLYNGNVFIWNYTTQSLVKTIEVTSLPVRAAKFIARKSWFVAGSDDKQVQVFNYNTLEKVISFEAHADYIRSIAVHPTLPLILTSSDDLKIKCWDWEKGWKCLQVFEGHTQYVMQVTFNPKDTNTFASCSLDKTVKVWNLGSSTPNYTLEGHKNGVNCVDYYTGADKPYLISGADDKTAKIWDYTTKACVQTLTGHLNNVTFVAFLPDNPYVVTGSEDGWVKVWQQNTYRLAASSNFSLERAWCVGYLKGSATLAFGFEEGTVVVSLGNNMPVVSMDAGGKIIWAKHNEVQSANVKTSLDSSFNDGDKLALPVKDLGTCEVYPRSLQHSPNGRFVAVCGDGEYIIYTALAWRNKEFGKAAEFAWAQDSNHYAIRLAGGALQLFRAFKFIKDAVFPIQDQGRPEEIFGGALLGVRTSAETLLLFDWETQLLVRKIDAIPTQVLWSETGELVAIVCSDAFFILRYNRSAFAEHIEENGATDCEGVEQAFELVTTVRDTVVTGKWVGDCFLYASSNMRLTYLVGTETSTLAHFDTQRYVLGYLPRDGRVYVMDKDHNVSSYALSLSVLEFKTLVLQENLEAAQALLPSIEDLHRPKLAQFLEHQGHKDLALEISNDVEQQFELALNIGKLQMARDLAAEANSAPKLQLVADKALAAWDVDLAKDCLIQAKDYPGLLLLYTSLADKEGLRSLAKSAIDAKLPNVAMLCYVQLSDNDAIVSLLGSQGRNPEAVLFARTYSPDKVSPALSAWKQQLIEAGHPKYAEALADPIAYPNLFPGFGCNLDTKPSPQPITNGTHTEQEPHTVFNDDAASEAMSLVSMEVNTTGTGSVRGDIDAEESNVIPPAVNEPLEELKGQTLD</sequence>
<gene>
    <name evidence="1" type="primary">SEC27</name>
    <name evidence="1" type="ORF">DSO57_1011990</name>
</gene>